<dbReference type="EMBL" id="MU004442">
    <property type="protein sequence ID" value="KAF2650850.1"/>
    <property type="molecule type" value="Genomic_DNA"/>
</dbReference>
<name>A0A6A6STA2_9PLEO</name>
<evidence type="ECO:0000313" key="3">
    <source>
        <dbReference type="EMBL" id="KAF2650850.1"/>
    </source>
</evidence>
<accession>A0A6A6STA2</accession>
<reference evidence="3" key="1">
    <citation type="journal article" date="2020" name="Stud. Mycol.">
        <title>101 Dothideomycetes genomes: a test case for predicting lifestyles and emergence of pathogens.</title>
        <authorList>
            <person name="Haridas S."/>
            <person name="Albert R."/>
            <person name="Binder M."/>
            <person name="Bloem J."/>
            <person name="Labutti K."/>
            <person name="Salamov A."/>
            <person name="Andreopoulos B."/>
            <person name="Baker S."/>
            <person name="Barry K."/>
            <person name="Bills G."/>
            <person name="Bluhm B."/>
            <person name="Cannon C."/>
            <person name="Castanera R."/>
            <person name="Culley D."/>
            <person name="Daum C."/>
            <person name="Ezra D."/>
            <person name="Gonzalez J."/>
            <person name="Henrissat B."/>
            <person name="Kuo A."/>
            <person name="Liang C."/>
            <person name="Lipzen A."/>
            <person name="Lutzoni F."/>
            <person name="Magnuson J."/>
            <person name="Mondo S."/>
            <person name="Nolan M."/>
            <person name="Ohm R."/>
            <person name="Pangilinan J."/>
            <person name="Park H.-J."/>
            <person name="Ramirez L."/>
            <person name="Alfaro M."/>
            <person name="Sun H."/>
            <person name="Tritt A."/>
            <person name="Yoshinaga Y."/>
            <person name="Zwiers L.-H."/>
            <person name="Turgeon B."/>
            <person name="Goodwin S."/>
            <person name="Spatafora J."/>
            <person name="Crous P."/>
            <person name="Grigoriev I."/>
        </authorList>
    </citation>
    <scope>NUCLEOTIDE SEQUENCE</scope>
    <source>
        <strain evidence="3">CBS 122681</strain>
    </source>
</reference>
<sequence length="595" mass="67593">MNMVLTTHAFGEAQGFLHRFLCEMLQDPILKIRLEEWKVRNIPPARRAFFDPPTSLYSYIDSSRIITRVFVSNTDQDFILDPSGAECGIIESCLETAVYKARYLLGHNEHWTLPNGTMQFIYTLVSLYVNGYPGFVTTLRWFAAYEMNKGVKNWKKRTGLTLAKLLRQPEALYRANSEALMEDIRMTLRKYRTEPLDVKLAYRMCIQVAWKWEAIHDSSAALRHAFDSVMYRYIEGWQALRPVSLDDVGHQDIQPDDFGDDEEDEMDGVDTVKDGIDSIRGDRLNSSRAPIILQGSQNDGPTKPGIPKKILKITSKTPAHARSKSDSSVGRKARFAVEVSEDRPVVKVPPNLAQSLAFLQGQDCRTSESSFTVFVQKLQKISSKREDLTQALHQLELEERKILSQMTRIVREANASARPSTSSSDFSLRASSPTQNSPRTHLSEKELHELPSHRRMNRTQSMSERMPLADIFHTQPNDEEMADTEDVTIRSRSFLPMPKPKRIGSVSKVEQTHVPCSFDELEQTSLHKETLVPTNFGSAEATNDDHPAQTIEKTPSKGLHASENDATMRGRRPATPASKRSYETPFTVARKKWNF</sequence>
<feature type="compositionally biased region" description="Polar residues" evidence="2">
    <location>
        <begin position="417"/>
        <end position="440"/>
    </location>
</feature>
<evidence type="ECO:0000313" key="4">
    <source>
        <dbReference type="Proteomes" id="UP000799324"/>
    </source>
</evidence>
<feature type="region of interest" description="Disordered" evidence="2">
    <location>
        <begin position="538"/>
        <end position="595"/>
    </location>
</feature>
<protein>
    <submittedName>
        <fullName evidence="3">Uncharacterized protein</fullName>
    </submittedName>
</protein>
<evidence type="ECO:0000256" key="2">
    <source>
        <dbReference type="SAM" id="MobiDB-lite"/>
    </source>
</evidence>
<dbReference type="AlphaFoldDB" id="A0A6A6STA2"/>
<feature type="region of interest" description="Disordered" evidence="2">
    <location>
        <begin position="413"/>
        <end position="465"/>
    </location>
</feature>
<keyword evidence="1" id="KW-0175">Coiled coil</keyword>
<feature type="compositionally biased region" description="Basic and acidic residues" evidence="2">
    <location>
        <begin position="441"/>
        <end position="452"/>
    </location>
</feature>
<feature type="coiled-coil region" evidence="1">
    <location>
        <begin position="378"/>
        <end position="405"/>
    </location>
</feature>
<gene>
    <name evidence="3" type="ORF">K491DRAFT_720381</name>
</gene>
<dbReference type="Proteomes" id="UP000799324">
    <property type="component" value="Unassembled WGS sequence"/>
</dbReference>
<keyword evidence="4" id="KW-1185">Reference proteome</keyword>
<evidence type="ECO:0000256" key="1">
    <source>
        <dbReference type="SAM" id="Coils"/>
    </source>
</evidence>
<organism evidence="3 4">
    <name type="scientific">Lophiostoma macrostomum CBS 122681</name>
    <dbReference type="NCBI Taxonomy" id="1314788"/>
    <lineage>
        <taxon>Eukaryota</taxon>
        <taxon>Fungi</taxon>
        <taxon>Dikarya</taxon>
        <taxon>Ascomycota</taxon>
        <taxon>Pezizomycotina</taxon>
        <taxon>Dothideomycetes</taxon>
        <taxon>Pleosporomycetidae</taxon>
        <taxon>Pleosporales</taxon>
        <taxon>Lophiostomataceae</taxon>
        <taxon>Lophiostoma</taxon>
    </lineage>
</organism>
<proteinExistence type="predicted"/>